<dbReference type="KEGG" id="acob:P0Y56_02255"/>
<dbReference type="Proteomes" id="UP001218362">
    <property type="component" value="Chromosome"/>
</dbReference>
<reference evidence="1" key="1">
    <citation type="submission" date="2023-03" db="EMBL/GenBank/DDBJ databases">
        <title>Andean soil-derived lignocellulolytic bacterial consortium as a source of novel taxa and putative plastic-active enzymes.</title>
        <authorList>
            <person name="Diaz-Garcia L."/>
            <person name="Chuvochina M."/>
            <person name="Feuerriegel G."/>
            <person name="Bunk B."/>
            <person name="Sproer C."/>
            <person name="Streit W.R."/>
            <person name="Rodriguez L.M."/>
            <person name="Overmann J."/>
            <person name="Jimenez D.J."/>
        </authorList>
    </citation>
    <scope>NUCLEOTIDE SEQUENCE</scope>
    <source>
        <strain evidence="1">MAG 26</strain>
    </source>
</reference>
<name>A0AAJ5X3K6_9SPHN</name>
<proteinExistence type="predicted"/>
<dbReference type="GO" id="GO:0006744">
    <property type="term" value="P:ubiquinone biosynthetic process"/>
    <property type="evidence" value="ECO:0007669"/>
    <property type="project" value="InterPro"/>
</dbReference>
<dbReference type="InterPro" id="IPR007715">
    <property type="entry name" value="Coq4"/>
</dbReference>
<dbReference type="PANTHER" id="PTHR12922">
    <property type="entry name" value="UBIQUINONE BIOSYNTHESIS PROTEIN"/>
    <property type="match status" value="1"/>
</dbReference>
<organism evidence="1 2">
    <name type="scientific">Candidatus Andeanibacterium colombiense</name>
    <dbReference type="NCBI Taxonomy" id="3121345"/>
    <lineage>
        <taxon>Bacteria</taxon>
        <taxon>Pseudomonadati</taxon>
        <taxon>Pseudomonadota</taxon>
        <taxon>Alphaproteobacteria</taxon>
        <taxon>Sphingomonadales</taxon>
        <taxon>Sphingomonadaceae</taxon>
        <taxon>Candidatus Andeanibacterium</taxon>
    </lineage>
</organism>
<sequence length="281" mass="31829">MDMLSFSREIATAPAFETHARSTLELPVMDPRRDRTRYRPLKAWRHFRELVKDKENTGEVFHIFESLPWKGMPAAANAFLAGERGQRIIASEPSLPAILDDHAALRRMPEGSVAHAYCDFMESEELTAQGLVDEFEGFLADRPRYEDQFGLYLHRIRDTHDLLHVLTGYGRDALGEQCVLAFTYSQQPSPAHLLIAYAGAWEIRKEAPKSPIFAAVREGQRLGKACPRLAELAVREILPLPLAEVRAKLNITPARHYQDVHRIWRAHGVDPYDILGQQAAA</sequence>
<gene>
    <name evidence="1" type="ORF">P0Y56_02255</name>
</gene>
<dbReference type="EMBL" id="CP119316">
    <property type="protein sequence ID" value="WEK47130.1"/>
    <property type="molecule type" value="Genomic_DNA"/>
</dbReference>
<protein>
    <submittedName>
        <fullName evidence="1">Coq4 family protein</fullName>
    </submittedName>
</protein>
<dbReference type="PANTHER" id="PTHR12922:SF7">
    <property type="entry name" value="UBIQUINONE BIOSYNTHESIS PROTEIN COQ4 HOMOLOG, MITOCHONDRIAL"/>
    <property type="match status" value="1"/>
</dbReference>
<evidence type="ECO:0000313" key="1">
    <source>
        <dbReference type="EMBL" id="WEK47130.1"/>
    </source>
</evidence>
<dbReference type="AlphaFoldDB" id="A0AAJ5X3K6"/>
<evidence type="ECO:0000313" key="2">
    <source>
        <dbReference type="Proteomes" id="UP001218362"/>
    </source>
</evidence>
<accession>A0AAJ5X3K6</accession>
<dbReference type="Pfam" id="PF05019">
    <property type="entry name" value="Coq4"/>
    <property type="match status" value="1"/>
</dbReference>